<sequence>MMSTTILLKSMKVLMMIQYVTLGALLYLFKSFQSVFHCFIFFLSIS</sequence>
<dbReference type="EMBL" id="GBRH01269278">
    <property type="protein sequence ID" value="JAD28617.1"/>
    <property type="molecule type" value="Transcribed_RNA"/>
</dbReference>
<organism evidence="1">
    <name type="scientific">Arundo donax</name>
    <name type="common">Giant reed</name>
    <name type="synonym">Donax arundinaceus</name>
    <dbReference type="NCBI Taxonomy" id="35708"/>
    <lineage>
        <taxon>Eukaryota</taxon>
        <taxon>Viridiplantae</taxon>
        <taxon>Streptophyta</taxon>
        <taxon>Embryophyta</taxon>
        <taxon>Tracheophyta</taxon>
        <taxon>Spermatophyta</taxon>
        <taxon>Magnoliopsida</taxon>
        <taxon>Liliopsida</taxon>
        <taxon>Poales</taxon>
        <taxon>Poaceae</taxon>
        <taxon>PACMAD clade</taxon>
        <taxon>Arundinoideae</taxon>
        <taxon>Arundineae</taxon>
        <taxon>Arundo</taxon>
    </lineage>
</organism>
<proteinExistence type="predicted"/>
<dbReference type="AlphaFoldDB" id="A0A0A9PR33"/>
<evidence type="ECO:0000313" key="1">
    <source>
        <dbReference type="EMBL" id="JAD28617.1"/>
    </source>
</evidence>
<accession>A0A0A9PR33</accession>
<reference evidence="1" key="2">
    <citation type="journal article" date="2015" name="Data Brief">
        <title>Shoot transcriptome of the giant reed, Arundo donax.</title>
        <authorList>
            <person name="Barrero R.A."/>
            <person name="Guerrero F.D."/>
            <person name="Moolhuijzen P."/>
            <person name="Goolsby J.A."/>
            <person name="Tidwell J."/>
            <person name="Bellgard S.E."/>
            <person name="Bellgard M.I."/>
        </authorList>
    </citation>
    <scope>NUCLEOTIDE SEQUENCE</scope>
    <source>
        <tissue evidence="1">Shoot tissue taken approximately 20 cm above the soil surface</tissue>
    </source>
</reference>
<protein>
    <submittedName>
        <fullName evidence="1">Uncharacterized protein</fullName>
    </submittedName>
</protein>
<name>A0A0A9PR33_ARUDO</name>
<reference evidence="1" key="1">
    <citation type="submission" date="2014-09" db="EMBL/GenBank/DDBJ databases">
        <authorList>
            <person name="Magalhaes I.L.F."/>
            <person name="Oliveira U."/>
            <person name="Santos F.R."/>
            <person name="Vidigal T.H.D.A."/>
            <person name="Brescovit A.D."/>
            <person name="Santos A.J."/>
        </authorList>
    </citation>
    <scope>NUCLEOTIDE SEQUENCE</scope>
    <source>
        <tissue evidence="1">Shoot tissue taken approximately 20 cm above the soil surface</tissue>
    </source>
</reference>